<protein>
    <submittedName>
        <fullName evidence="1">Uncharacterized protein</fullName>
    </submittedName>
</protein>
<dbReference type="RefSeq" id="WP_196923149.1">
    <property type="nucleotide sequence ID" value="NZ_JADOTY010000001.1"/>
</dbReference>
<evidence type="ECO:0000313" key="2">
    <source>
        <dbReference type="Proteomes" id="UP000631791"/>
    </source>
</evidence>
<name>A0ABS0K9V1_9ACTN</name>
<gene>
    <name evidence="1" type="ORF">IW249_005168</name>
</gene>
<accession>A0ABS0K9V1</accession>
<evidence type="ECO:0000313" key="1">
    <source>
        <dbReference type="EMBL" id="MBG6104754.1"/>
    </source>
</evidence>
<sequence>MTNDLAETSAEGLGWQADGHAARLTSTVEDAARQLGRRMLMFGTRTASQAGGYGHL</sequence>
<organism evidence="1 2">
    <name type="scientific">Micromonospora vinacea</name>
    <dbReference type="NCBI Taxonomy" id="709878"/>
    <lineage>
        <taxon>Bacteria</taxon>
        <taxon>Bacillati</taxon>
        <taxon>Actinomycetota</taxon>
        <taxon>Actinomycetes</taxon>
        <taxon>Micromonosporales</taxon>
        <taxon>Micromonosporaceae</taxon>
        <taxon>Micromonospora</taxon>
    </lineage>
</organism>
<dbReference type="Proteomes" id="UP000631791">
    <property type="component" value="Unassembled WGS sequence"/>
</dbReference>
<dbReference type="EMBL" id="JADOTY010000001">
    <property type="protein sequence ID" value="MBG6104754.1"/>
    <property type="molecule type" value="Genomic_DNA"/>
</dbReference>
<keyword evidence="2" id="KW-1185">Reference proteome</keyword>
<proteinExistence type="predicted"/>
<reference evidence="1 2" key="1">
    <citation type="submission" date="2020-11" db="EMBL/GenBank/DDBJ databases">
        <title>Sequencing the genomes of 1000 actinobacteria strains.</title>
        <authorList>
            <person name="Klenk H.-P."/>
        </authorList>
    </citation>
    <scope>NUCLEOTIDE SEQUENCE [LARGE SCALE GENOMIC DNA]</scope>
    <source>
        <strain evidence="1 2">DSM 101695</strain>
    </source>
</reference>
<comment type="caution">
    <text evidence="1">The sequence shown here is derived from an EMBL/GenBank/DDBJ whole genome shotgun (WGS) entry which is preliminary data.</text>
</comment>